<dbReference type="PROSITE" id="PS51186">
    <property type="entry name" value="GNAT"/>
    <property type="match status" value="1"/>
</dbReference>
<dbReference type="GO" id="GO:0016747">
    <property type="term" value="F:acyltransferase activity, transferring groups other than amino-acyl groups"/>
    <property type="evidence" value="ECO:0007669"/>
    <property type="project" value="InterPro"/>
</dbReference>
<proteinExistence type="predicted"/>
<dbReference type="OrthoDB" id="9797178at2"/>
<dbReference type="EMBL" id="SMAR01000013">
    <property type="protein sequence ID" value="TCT39333.1"/>
    <property type="molecule type" value="Genomic_DNA"/>
</dbReference>
<dbReference type="InterPro" id="IPR050276">
    <property type="entry name" value="MshD_Acetyltransferase"/>
</dbReference>
<dbReference type="CDD" id="cd04301">
    <property type="entry name" value="NAT_SF"/>
    <property type="match status" value="1"/>
</dbReference>
<dbReference type="Pfam" id="PF00583">
    <property type="entry name" value="Acetyltransf_1"/>
    <property type="match status" value="1"/>
</dbReference>
<feature type="domain" description="N-acetyltransferase" evidence="1">
    <location>
        <begin position="1"/>
        <end position="148"/>
    </location>
</feature>
<dbReference type="SUPFAM" id="SSF55729">
    <property type="entry name" value="Acyl-CoA N-acyltransferases (Nat)"/>
    <property type="match status" value="1"/>
</dbReference>
<organism evidence="2 3">
    <name type="scientific">Martelella mediterranea</name>
    <dbReference type="NCBI Taxonomy" id="293089"/>
    <lineage>
        <taxon>Bacteria</taxon>
        <taxon>Pseudomonadati</taxon>
        <taxon>Pseudomonadota</taxon>
        <taxon>Alphaproteobacteria</taxon>
        <taxon>Hyphomicrobiales</taxon>
        <taxon>Aurantimonadaceae</taxon>
        <taxon>Martelella</taxon>
    </lineage>
</organism>
<dbReference type="InterPro" id="IPR016181">
    <property type="entry name" value="Acyl_CoA_acyltransferase"/>
</dbReference>
<dbReference type="AlphaFoldDB" id="A0A4R3NSP3"/>
<dbReference type="RefSeq" id="WP_132311268.1">
    <property type="nucleotide sequence ID" value="NZ_SMAR01000013.1"/>
</dbReference>
<gene>
    <name evidence="2" type="ORF">EDC90_101374</name>
</gene>
<dbReference type="PANTHER" id="PTHR43617">
    <property type="entry name" value="L-AMINO ACID N-ACETYLTRANSFERASE"/>
    <property type="match status" value="1"/>
</dbReference>
<name>A0A4R3NSP3_9HYPH</name>
<comment type="caution">
    <text evidence="2">The sequence shown here is derived from an EMBL/GenBank/DDBJ whole genome shotgun (WGS) entry which is preliminary data.</text>
</comment>
<evidence type="ECO:0000313" key="2">
    <source>
        <dbReference type="EMBL" id="TCT39333.1"/>
    </source>
</evidence>
<accession>A0A4R3NSP3</accession>
<keyword evidence="2" id="KW-0808">Transferase</keyword>
<dbReference type="Proteomes" id="UP000295097">
    <property type="component" value="Unassembled WGS sequence"/>
</dbReference>
<protein>
    <submittedName>
        <fullName evidence="2">Putative acetyltransferase</fullName>
    </submittedName>
</protein>
<evidence type="ECO:0000313" key="3">
    <source>
        <dbReference type="Proteomes" id="UP000295097"/>
    </source>
</evidence>
<sequence>MRIRRETPADIAAVDRLIGRAFDGHPHSDGSEPAIVRRLRKAEALELALVAEEDGEILGHIAFSPVGFEDGSDGWFGLGPLSVEPSHQRQGIGSSLMLGGLELMRDDNAAGVVLVGDPKFYTRFGFQSDTDLSMEGVPPENLLALPFDGDIPKGQVAFHRAFFGDL</sequence>
<keyword evidence="3" id="KW-1185">Reference proteome</keyword>
<evidence type="ECO:0000259" key="1">
    <source>
        <dbReference type="PROSITE" id="PS51186"/>
    </source>
</evidence>
<dbReference type="PANTHER" id="PTHR43617:SF2">
    <property type="entry name" value="UPF0039 PROTEIN SLL0451"/>
    <property type="match status" value="1"/>
</dbReference>
<dbReference type="Gene3D" id="3.40.630.30">
    <property type="match status" value="1"/>
</dbReference>
<dbReference type="InterPro" id="IPR000182">
    <property type="entry name" value="GNAT_dom"/>
</dbReference>
<reference evidence="2 3" key="1">
    <citation type="submission" date="2019-03" db="EMBL/GenBank/DDBJ databases">
        <title>Freshwater and sediment microbial communities from various areas in North America, analyzing microbe dynamics in response to fracking.</title>
        <authorList>
            <person name="Lamendella R."/>
        </authorList>
    </citation>
    <scope>NUCLEOTIDE SEQUENCE [LARGE SCALE GENOMIC DNA]</scope>
    <source>
        <strain evidence="2 3">175.2</strain>
    </source>
</reference>